<gene>
    <name evidence="2" type="ORF">C484_09661</name>
</gene>
<accession>M0A0G1</accession>
<sequence length="219" mass="25150">MGEKTAGNGDRPRGVLTPEDRAYLAGETDYEYSQSEINARRRIRERIYHSLLDGHYLFTALDSRDCWQIFDPRHQPRLVEDEDDESVSRGMAYADEYTEEEWSRMKKALEGWLALIYSGVEEPPLLGQEVFASLVEGGIRQVIENQNCLLDEFDLTIETQRDVSDDELLDMFETGESLTNDELVHLFKHDLIGGDDLLNSIEGRSETVRTDYTDDDSSK</sequence>
<dbReference type="Proteomes" id="UP000011648">
    <property type="component" value="Unassembled WGS sequence"/>
</dbReference>
<evidence type="ECO:0000259" key="1">
    <source>
        <dbReference type="Pfam" id="PF26404"/>
    </source>
</evidence>
<evidence type="ECO:0000313" key="2">
    <source>
        <dbReference type="EMBL" id="ELY92245.1"/>
    </source>
</evidence>
<dbReference type="RefSeq" id="WP_006825691.1">
    <property type="nucleotide sequence ID" value="NZ_AOIL01000032.1"/>
</dbReference>
<dbReference type="InterPro" id="IPR058415">
    <property type="entry name" value="DUF8102"/>
</dbReference>
<evidence type="ECO:0000313" key="3">
    <source>
        <dbReference type="Proteomes" id="UP000011648"/>
    </source>
</evidence>
<keyword evidence="3" id="KW-1185">Reference proteome</keyword>
<dbReference type="PATRIC" id="fig|1230458.4.peg.1940"/>
<reference evidence="2 3" key="1">
    <citation type="journal article" date="2014" name="PLoS Genet.">
        <title>Phylogenetically driven sequencing of extremely halophilic archaea reveals strategies for static and dynamic osmo-response.</title>
        <authorList>
            <person name="Becker E.A."/>
            <person name="Seitzer P.M."/>
            <person name="Tritt A."/>
            <person name="Larsen D."/>
            <person name="Krusor M."/>
            <person name="Yao A.I."/>
            <person name="Wu D."/>
            <person name="Madern D."/>
            <person name="Eisen J.A."/>
            <person name="Darling A.E."/>
            <person name="Facciotti M.T."/>
        </authorList>
    </citation>
    <scope>NUCLEOTIDE SEQUENCE [LARGE SCALE GENOMIC DNA]</scope>
    <source>
        <strain evidence="2 3">DSM 12281</strain>
    </source>
</reference>
<organism evidence="2 3">
    <name type="scientific">Natrialba taiwanensis DSM 12281</name>
    <dbReference type="NCBI Taxonomy" id="1230458"/>
    <lineage>
        <taxon>Archaea</taxon>
        <taxon>Methanobacteriati</taxon>
        <taxon>Methanobacteriota</taxon>
        <taxon>Stenosarchaea group</taxon>
        <taxon>Halobacteria</taxon>
        <taxon>Halobacteriales</taxon>
        <taxon>Natrialbaceae</taxon>
        <taxon>Natrialba</taxon>
    </lineage>
</organism>
<feature type="domain" description="Domain of unknown function" evidence="1">
    <location>
        <begin position="15"/>
        <end position="192"/>
    </location>
</feature>
<dbReference type="EMBL" id="AOIL01000032">
    <property type="protein sequence ID" value="ELY92245.1"/>
    <property type="molecule type" value="Genomic_DNA"/>
</dbReference>
<name>M0A0G1_9EURY</name>
<proteinExistence type="predicted"/>
<protein>
    <recommendedName>
        <fullName evidence="1">Domain of unknown function domain-containing protein</fullName>
    </recommendedName>
</protein>
<comment type="caution">
    <text evidence="2">The sequence shown here is derived from an EMBL/GenBank/DDBJ whole genome shotgun (WGS) entry which is preliminary data.</text>
</comment>
<dbReference type="AlphaFoldDB" id="M0A0G1"/>
<dbReference type="Pfam" id="PF26404">
    <property type="entry name" value="DUF8102"/>
    <property type="match status" value="1"/>
</dbReference>
<dbReference type="OrthoDB" id="193906at2157"/>